<feature type="region of interest" description="Disordered" evidence="7">
    <location>
        <begin position="527"/>
        <end position="550"/>
    </location>
</feature>
<sequence>MRGRRTRTAGALVAALAVSLAGCSLLGEDPPSPSGTTTSTASSGSPERDLVETRAQPAEGRDWVVLVEDPTDTDRVADELEGSGLALTSLNRGIGMVTLRSTDDDVRTVAEDVDGVVHAVTDQSVGWSPEEEPTPTADDTSPAGSTLRPPPPPEGGDPFDGWLWGMAEINAARARSVTTGDPDVRVGVIDTGVDSGHPDLVDRVDEERSRSFVTDLPGLDGACEHDGCIDPVGSDDNGHGTHVAGTIAASANGLGVQGVAPEVGIVDLRAGQDSGYFFLGPVANAVTAGAAQELDVLNMSFYVDPWLYSCPGGAPEDSAAQAAVQDVTIELMGRALELAHEQGVTLVTAAGNNDRDLADPGIDQTSPNFGDTTHERTLDEDCRLLPLDGPHVVGVSSIDEDLTRSGFSNYTSDPGSDDVAIAAPGGAGADGGLPILSTASRDELRATGRVDDEGRVSVSGAEEGIVRSCPEGIGQGEPDPEETCGLYTWLMGTSMAAPHVSGTAALVISEHGGRMAPDDVVQTLRRSARDHECPSLGSDEDGDGGTSAVCTGTTERNGFFGDGILDAAAAVR</sequence>
<feature type="compositionally biased region" description="Low complexity" evidence="7">
    <location>
        <begin position="34"/>
        <end position="45"/>
    </location>
</feature>
<dbReference type="InterPro" id="IPR000209">
    <property type="entry name" value="Peptidase_S8/S53_dom"/>
</dbReference>
<keyword evidence="8" id="KW-0732">Signal</keyword>
<dbReference type="PROSITE" id="PS51257">
    <property type="entry name" value="PROKAR_LIPOPROTEIN"/>
    <property type="match status" value="1"/>
</dbReference>
<dbReference type="EMBL" id="CP144913">
    <property type="protein sequence ID" value="WXB76683.1"/>
    <property type="molecule type" value="Genomic_DNA"/>
</dbReference>
<feature type="region of interest" description="Disordered" evidence="7">
    <location>
        <begin position="122"/>
        <end position="162"/>
    </location>
</feature>
<dbReference type="InterPro" id="IPR022398">
    <property type="entry name" value="Peptidase_S8_His-AS"/>
</dbReference>
<dbReference type="RefSeq" id="WP_338749899.1">
    <property type="nucleotide sequence ID" value="NZ_CP144913.1"/>
</dbReference>
<dbReference type="InterPro" id="IPR015500">
    <property type="entry name" value="Peptidase_S8_subtilisin-rel"/>
</dbReference>
<evidence type="ECO:0000313" key="10">
    <source>
        <dbReference type="EMBL" id="WXB76683.1"/>
    </source>
</evidence>
<evidence type="ECO:0000256" key="7">
    <source>
        <dbReference type="SAM" id="MobiDB-lite"/>
    </source>
</evidence>
<feature type="domain" description="Peptidase S8/S53" evidence="9">
    <location>
        <begin position="183"/>
        <end position="531"/>
    </location>
</feature>
<feature type="region of interest" description="Disordered" evidence="7">
    <location>
        <begin position="27"/>
        <end position="57"/>
    </location>
</feature>
<feature type="chain" id="PRO_5046606678" evidence="8">
    <location>
        <begin position="27"/>
        <end position="572"/>
    </location>
</feature>
<dbReference type="PROSITE" id="PS51892">
    <property type="entry name" value="SUBTILASE"/>
    <property type="match status" value="1"/>
</dbReference>
<dbReference type="PRINTS" id="PR00723">
    <property type="entry name" value="SUBTILISIN"/>
</dbReference>
<feature type="active site" description="Charge relay system" evidence="5">
    <location>
        <position position="190"/>
    </location>
</feature>
<keyword evidence="3 5" id="KW-0378">Hydrolase</keyword>
<dbReference type="PROSITE" id="PS00137">
    <property type="entry name" value="SUBTILASE_HIS"/>
    <property type="match status" value="1"/>
</dbReference>
<reference evidence="10 11" key="1">
    <citation type="submission" date="2024-02" db="EMBL/GenBank/DDBJ databases">
        <title>Janibacter sp. nov., isolated from gut of marine sandworm.</title>
        <authorList>
            <person name="Kim B."/>
            <person name="Jun M.O."/>
            <person name="Shin N.-R."/>
        </authorList>
    </citation>
    <scope>NUCLEOTIDE SEQUENCE [LARGE SCALE GENOMIC DNA]</scope>
    <source>
        <strain evidence="10 11">A1S7</strain>
    </source>
</reference>
<accession>A0ABZ2MI66</accession>
<dbReference type="InterPro" id="IPR050131">
    <property type="entry name" value="Peptidase_S8_subtilisin-like"/>
</dbReference>
<name>A0ABZ2MI66_9MICO</name>
<protein>
    <submittedName>
        <fullName evidence="10">S8 family serine peptidase</fullName>
    </submittedName>
</protein>
<evidence type="ECO:0000256" key="5">
    <source>
        <dbReference type="PROSITE-ProRule" id="PRU01240"/>
    </source>
</evidence>
<dbReference type="PROSITE" id="PS00138">
    <property type="entry name" value="SUBTILASE_SER"/>
    <property type="match status" value="1"/>
</dbReference>
<evidence type="ECO:0000256" key="1">
    <source>
        <dbReference type="ARBA" id="ARBA00011073"/>
    </source>
</evidence>
<evidence type="ECO:0000256" key="2">
    <source>
        <dbReference type="ARBA" id="ARBA00022670"/>
    </source>
</evidence>
<keyword evidence="2 5" id="KW-0645">Protease</keyword>
<evidence type="ECO:0000256" key="8">
    <source>
        <dbReference type="SAM" id="SignalP"/>
    </source>
</evidence>
<dbReference type="PANTHER" id="PTHR43806:SF11">
    <property type="entry name" value="CEREVISIN-RELATED"/>
    <property type="match status" value="1"/>
</dbReference>
<comment type="similarity">
    <text evidence="1 5 6">Belongs to the peptidase S8 family.</text>
</comment>
<dbReference type="PANTHER" id="PTHR43806">
    <property type="entry name" value="PEPTIDASE S8"/>
    <property type="match status" value="1"/>
</dbReference>
<dbReference type="Gene3D" id="3.40.50.200">
    <property type="entry name" value="Peptidase S8/S53 domain"/>
    <property type="match status" value="1"/>
</dbReference>
<evidence type="ECO:0000259" key="9">
    <source>
        <dbReference type="Pfam" id="PF00082"/>
    </source>
</evidence>
<dbReference type="InterPro" id="IPR023828">
    <property type="entry name" value="Peptidase_S8_Ser-AS"/>
</dbReference>
<dbReference type="Proteomes" id="UP001382727">
    <property type="component" value="Chromosome"/>
</dbReference>
<feature type="active site" description="Charge relay system" evidence="5">
    <location>
        <position position="239"/>
    </location>
</feature>
<proteinExistence type="inferred from homology"/>
<keyword evidence="4 5" id="KW-0720">Serine protease</keyword>
<evidence type="ECO:0000256" key="3">
    <source>
        <dbReference type="ARBA" id="ARBA00022801"/>
    </source>
</evidence>
<evidence type="ECO:0000313" key="11">
    <source>
        <dbReference type="Proteomes" id="UP001382727"/>
    </source>
</evidence>
<feature type="active site" description="Charge relay system" evidence="5">
    <location>
        <position position="494"/>
    </location>
</feature>
<feature type="signal peptide" evidence="8">
    <location>
        <begin position="1"/>
        <end position="26"/>
    </location>
</feature>
<evidence type="ECO:0000256" key="6">
    <source>
        <dbReference type="RuleBase" id="RU003355"/>
    </source>
</evidence>
<dbReference type="PROSITE" id="PS00136">
    <property type="entry name" value="SUBTILASE_ASP"/>
    <property type="match status" value="1"/>
</dbReference>
<dbReference type="SUPFAM" id="SSF52743">
    <property type="entry name" value="Subtilisin-like"/>
    <property type="match status" value="1"/>
</dbReference>
<evidence type="ECO:0000256" key="4">
    <source>
        <dbReference type="ARBA" id="ARBA00022825"/>
    </source>
</evidence>
<dbReference type="InterPro" id="IPR023827">
    <property type="entry name" value="Peptidase_S8_Asp-AS"/>
</dbReference>
<gene>
    <name evidence="10" type="ORF">V1351_01105</name>
</gene>
<keyword evidence="11" id="KW-1185">Reference proteome</keyword>
<dbReference type="Pfam" id="PF00082">
    <property type="entry name" value="Peptidase_S8"/>
    <property type="match status" value="1"/>
</dbReference>
<organism evidence="10 11">
    <name type="scientific">Janibacter alittae</name>
    <dbReference type="NCBI Taxonomy" id="3115209"/>
    <lineage>
        <taxon>Bacteria</taxon>
        <taxon>Bacillati</taxon>
        <taxon>Actinomycetota</taxon>
        <taxon>Actinomycetes</taxon>
        <taxon>Micrococcales</taxon>
        <taxon>Intrasporangiaceae</taxon>
        <taxon>Janibacter</taxon>
    </lineage>
</organism>
<dbReference type="InterPro" id="IPR036852">
    <property type="entry name" value="Peptidase_S8/S53_dom_sf"/>
</dbReference>